<organism evidence="4 5">
    <name type="scientific">Geomesophilobacter sediminis</name>
    <dbReference type="NCBI Taxonomy" id="2798584"/>
    <lineage>
        <taxon>Bacteria</taxon>
        <taxon>Pseudomonadati</taxon>
        <taxon>Thermodesulfobacteriota</taxon>
        <taxon>Desulfuromonadia</taxon>
        <taxon>Geobacterales</taxon>
        <taxon>Geobacteraceae</taxon>
        <taxon>Geomesophilobacter</taxon>
    </lineage>
</organism>
<keyword evidence="5" id="KW-1185">Reference proteome</keyword>
<dbReference type="SMART" id="SM00448">
    <property type="entry name" value="REC"/>
    <property type="match status" value="1"/>
</dbReference>
<evidence type="ECO:0000256" key="1">
    <source>
        <dbReference type="ARBA" id="ARBA00022553"/>
    </source>
</evidence>
<dbReference type="PROSITE" id="PS50110">
    <property type="entry name" value="RESPONSE_REGULATORY"/>
    <property type="match status" value="1"/>
</dbReference>
<evidence type="ECO:0000259" key="3">
    <source>
        <dbReference type="PROSITE" id="PS50110"/>
    </source>
</evidence>
<dbReference type="InterPro" id="IPR050595">
    <property type="entry name" value="Bact_response_regulator"/>
</dbReference>
<comment type="caution">
    <text evidence="4">The sequence shown here is derived from an EMBL/GenBank/DDBJ whole genome shotgun (WGS) entry which is preliminary data.</text>
</comment>
<feature type="domain" description="Response regulatory" evidence="3">
    <location>
        <begin position="7"/>
        <end position="120"/>
    </location>
</feature>
<proteinExistence type="predicted"/>
<keyword evidence="1 2" id="KW-0597">Phosphoprotein</keyword>
<dbReference type="PANTHER" id="PTHR44591">
    <property type="entry name" value="STRESS RESPONSE REGULATOR PROTEIN 1"/>
    <property type="match status" value="1"/>
</dbReference>
<dbReference type="CDD" id="cd00156">
    <property type="entry name" value="REC"/>
    <property type="match status" value="1"/>
</dbReference>
<accession>A0A8J7M2F0</accession>
<dbReference type="InterPro" id="IPR001789">
    <property type="entry name" value="Sig_transdc_resp-reg_receiver"/>
</dbReference>
<name>A0A8J7M2F0_9BACT</name>
<evidence type="ECO:0000313" key="5">
    <source>
        <dbReference type="Proteomes" id="UP000636888"/>
    </source>
</evidence>
<feature type="modified residue" description="4-aspartylphosphate" evidence="2">
    <location>
        <position position="57"/>
    </location>
</feature>
<dbReference type="Proteomes" id="UP000636888">
    <property type="component" value="Unassembled WGS sequence"/>
</dbReference>
<dbReference type="GO" id="GO:0000160">
    <property type="term" value="P:phosphorelay signal transduction system"/>
    <property type="evidence" value="ECO:0007669"/>
    <property type="project" value="InterPro"/>
</dbReference>
<dbReference type="Gene3D" id="3.40.50.2300">
    <property type="match status" value="1"/>
</dbReference>
<reference evidence="4" key="1">
    <citation type="submission" date="2020-12" db="EMBL/GenBank/DDBJ databases">
        <title>Geomonas sp. Red875, isolated from river sediment.</title>
        <authorList>
            <person name="Xu Z."/>
            <person name="Zhang Z."/>
            <person name="Masuda Y."/>
            <person name="Itoh H."/>
            <person name="Senoo K."/>
        </authorList>
    </citation>
    <scope>NUCLEOTIDE SEQUENCE</scope>
    <source>
        <strain evidence="4">Red875</strain>
    </source>
</reference>
<dbReference type="EMBL" id="JAEMHM010000020">
    <property type="protein sequence ID" value="MBJ6727141.1"/>
    <property type="molecule type" value="Genomic_DNA"/>
</dbReference>
<dbReference type="Pfam" id="PF00072">
    <property type="entry name" value="Response_reg"/>
    <property type="match status" value="1"/>
</dbReference>
<evidence type="ECO:0000313" key="4">
    <source>
        <dbReference type="EMBL" id="MBJ6727141.1"/>
    </source>
</evidence>
<protein>
    <submittedName>
        <fullName evidence="4">Response regulator</fullName>
    </submittedName>
</protein>
<dbReference type="PANTHER" id="PTHR44591:SF3">
    <property type="entry name" value="RESPONSE REGULATORY DOMAIN-CONTAINING PROTEIN"/>
    <property type="match status" value="1"/>
</dbReference>
<dbReference type="AlphaFoldDB" id="A0A8J7M2F0"/>
<gene>
    <name evidence="4" type="ORF">JFN93_20715</name>
</gene>
<sequence length="124" mass="13151">MSDTPTTILVVDDDLFTAELTGLVLEGSGYETTIAEGALDAMEKISQNPAIAMVVSDLNMPFMDGVQLFSELRGQGFTQPFVLLTGSNADALRAAHPDIDAVVAKDEDLQEKLPLAVDALLGRA</sequence>
<evidence type="ECO:0000256" key="2">
    <source>
        <dbReference type="PROSITE-ProRule" id="PRU00169"/>
    </source>
</evidence>
<dbReference type="SUPFAM" id="SSF52172">
    <property type="entry name" value="CheY-like"/>
    <property type="match status" value="1"/>
</dbReference>
<dbReference type="RefSeq" id="WP_199386053.1">
    <property type="nucleotide sequence ID" value="NZ_JAEMHM010000020.1"/>
</dbReference>
<dbReference type="InterPro" id="IPR011006">
    <property type="entry name" value="CheY-like_superfamily"/>
</dbReference>